<dbReference type="PROSITE" id="PS50102">
    <property type="entry name" value="RRM"/>
    <property type="match status" value="4"/>
</dbReference>
<evidence type="ECO:0000259" key="6">
    <source>
        <dbReference type="PROSITE" id="PS50102"/>
    </source>
</evidence>
<accession>A0A3Q3KUQ4</accession>
<dbReference type="STRING" id="205130.ENSMAMP00000005168"/>
<dbReference type="InParanoid" id="A0A3Q3KUQ4"/>
<dbReference type="InterPro" id="IPR035979">
    <property type="entry name" value="RBD_domain_sf"/>
</dbReference>
<dbReference type="GO" id="GO:0003723">
    <property type="term" value="F:RNA binding"/>
    <property type="evidence" value="ECO:0007669"/>
    <property type="project" value="UniProtKB-UniRule"/>
</dbReference>
<evidence type="ECO:0000256" key="5">
    <source>
        <dbReference type="SAM" id="SignalP"/>
    </source>
</evidence>
<dbReference type="RefSeq" id="XP_026168472.1">
    <property type="nucleotide sequence ID" value="XM_026312687.1"/>
</dbReference>
<evidence type="ECO:0000313" key="7">
    <source>
        <dbReference type="Ensembl" id="ENSMAMP00000005168.1"/>
    </source>
</evidence>
<evidence type="ECO:0000256" key="1">
    <source>
        <dbReference type="ARBA" id="ARBA00022737"/>
    </source>
</evidence>
<dbReference type="InterPro" id="IPR012677">
    <property type="entry name" value="Nucleotide-bd_a/b_plait_sf"/>
</dbReference>
<dbReference type="InterPro" id="IPR000504">
    <property type="entry name" value="RRM_dom"/>
</dbReference>
<feature type="chain" id="PRO_5018661692" evidence="5">
    <location>
        <begin position="22"/>
        <end position="550"/>
    </location>
</feature>
<proteinExistence type="predicted"/>
<feature type="domain" description="RRM" evidence="6">
    <location>
        <begin position="234"/>
        <end position="308"/>
    </location>
</feature>
<dbReference type="PANTHER" id="PTHR23236:SF119">
    <property type="entry name" value="NUCLEAR RNA-BINDING PROTEIN SART-3"/>
    <property type="match status" value="1"/>
</dbReference>
<feature type="compositionally biased region" description="Basic and acidic residues" evidence="4">
    <location>
        <begin position="73"/>
        <end position="87"/>
    </location>
</feature>
<feature type="domain" description="RRM" evidence="6">
    <location>
        <begin position="417"/>
        <end position="492"/>
    </location>
</feature>
<organism evidence="7 8">
    <name type="scientific">Mastacembelus armatus</name>
    <name type="common">zig-zag eel</name>
    <dbReference type="NCBI Taxonomy" id="205130"/>
    <lineage>
        <taxon>Eukaryota</taxon>
        <taxon>Metazoa</taxon>
        <taxon>Chordata</taxon>
        <taxon>Craniata</taxon>
        <taxon>Vertebrata</taxon>
        <taxon>Euteleostomi</taxon>
        <taxon>Actinopterygii</taxon>
        <taxon>Neopterygii</taxon>
        <taxon>Teleostei</taxon>
        <taxon>Neoteleostei</taxon>
        <taxon>Acanthomorphata</taxon>
        <taxon>Anabantaria</taxon>
        <taxon>Synbranchiformes</taxon>
        <taxon>Mastacembelidae</taxon>
        <taxon>Mastacembelus</taxon>
    </lineage>
</organism>
<evidence type="ECO:0000256" key="2">
    <source>
        <dbReference type="ARBA" id="ARBA00022884"/>
    </source>
</evidence>
<keyword evidence="5" id="KW-0732">Signal</keyword>
<feature type="region of interest" description="Disordered" evidence="4">
    <location>
        <begin position="38"/>
        <end position="126"/>
    </location>
</feature>
<keyword evidence="1" id="KW-0677">Repeat</keyword>
<dbReference type="SUPFAM" id="SSF54928">
    <property type="entry name" value="RNA-binding domain, RBD"/>
    <property type="match status" value="3"/>
</dbReference>
<evidence type="ECO:0000256" key="3">
    <source>
        <dbReference type="PROSITE-ProRule" id="PRU00176"/>
    </source>
</evidence>
<sequence>MWMFLAQHTCNVTLLLQTVVSDCVLCFLKMEKATRRRKRQSKVVSKDVEEDNNLNAEGQTKTEQTAGTEEDSPTEHSKMKQEGKEAETQAISSADAVDSMEQEKEGITGDQVNGKQRARCNVETSPSKKPKLIDEGFCVFVGNLNNSKPFEEVRDSLARYFMTQSLLVQDIRVARSKKHAHVDLASEMDMTKALKLTGEMVLDKPIKIAKAMVKSEDKVKVKAAPVDKKTKDARCLFLKNVPYDATKQDILKIFHKAIAVRFPGGTKTPIKGIAFVEFNNTAIAKKVRQKRQGAKIQGRVLIVDSVGETHSTEVTKTNDDESITKAPAPPSNILFVSNLSFTVKEINLKRVFQKAVKVTIPQYKGKSRGYAFVKFATVADAEKALKSSQNIKICKRAVTVQFCEVRAKPEKEKVLSKTLIVTNLAEKTTAETLKSAFEGALSARVTVDKDTGLSKRFGFVEFETEENATAAKAGLEDCEIDGSKVTVAYAKPRGERGRQGARGGLVGRPGGPPAGLGSGKGRSRVRGSRGERGRGAGVSQDTVKGGENKC</sequence>
<feature type="compositionally biased region" description="Polar residues" evidence="4">
    <location>
        <begin position="53"/>
        <end position="67"/>
    </location>
</feature>
<feature type="domain" description="RRM" evidence="6">
    <location>
        <begin position="332"/>
        <end position="405"/>
    </location>
</feature>
<name>A0A3Q3KUQ4_9TELE</name>
<dbReference type="Proteomes" id="UP000261640">
    <property type="component" value="Unplaced"/>
</dbReference>
<feature type="domain" description="RRM" evidence="6">
    <location>
        <begin position="137"/>
        <end position="213"/>
    </location>
</feature>
<dbReference type="AlphaFoldDB" id="A0A3Q3KUQ4"/>
<feature type="signal peptide" evidence="5">
    <location>
        <begin position="1"/>
        <end position="21"/>
    </location>
</feature>
<dbReference type="OrthoDB" id="167718at2759"/>
<protein>
    <submittedName>
        <fullName evidence="7">Nucleolin-like</fullName>
    </submittedName>
</protein>
<dbReference type="Pfam" id="PF00076">
    <property type="entry name" value="RRM_1"/>
    <property type="match status" value="3"/>
</dbReference>
<dbReference type="PANTHER" id="PTHR23236">
    <property type="entry name" value="EUKARYOTIC TRANSLATION INITIATION FACTOR 4B/4H"/>
    <property type="match status" value="1"/>
</dbReference>
<dbReference type="Ensembl" id="ENSMAMT00000005303.2">
    <property type="protein sequence ID" value="ENSMAMP00000005168.1"/>
    <property type="gene ID" value="ENSMAMG00000003479.2"/>
</dbReference>
<dbReference type="GeneID" id="113133790"/>
<dbReference type="SMART" id="SM00360">
    <property type="entry name" value="RRM"/>
    <property type="match status" value="4"/>
</dbReference>
<keyword evidence="2 3" id="KW-0694">RNA-binding</keyword>
<feature type="compositionally biased region" description="Gly residues" evidence="4">
    <location>
        <begin position="500"/>
        <end position="520"/>
    </location>
</feature>
<evidence type="ECO:0000313" key="8">
    <source>
        <dbReference type="Proteomes" id="UP000261640"/>
    </source>
</evidence>
<reference evidence="7" key="2">
    <citation type="submission" date="2025-09" db="UniProtKB">
        <authorList>
            <consortium name="Ensembl"/>
        </authorList>
    </citation>
    <scope>IDENTIFICATION</scope>
</reference>
<feature type="region of interest" description="Disordered" evidence="4">
    <location>
        <begin position="489"/>
        <end position="550"/>
    </location>
</feature>
<keyword evidence="8" id="KW-1185">Reference proteome</keyword>
<dbReference type="GeneTree" id="ENSGT00940000163473"/>
<reference evidence="7" key="1">
    <citation type="submission" date="2025-08" db="UniProtKB">
        <authorList>
            <consortium name="Ensembl"/>
        </authorList>
    </citation>
    <scope>IDENTIFICATION</scope>
</reference>
<evidence type="ECO:0000256" key="4">
    <source>
        <dbReference type="SAM" id="MobiDB-lite"/>
    </source>
</evidence>
<dbReference type="Gene3D" id="3.30.70.330">
    <property type="match status" value="4"/>
</dbReference>